<evidence type="ECO:0000313" key="1">
    <source>
        <dbReference type="EMBL" id="QJH93266.1"/>
    </source>
</evidence>
<name>A0A6M3X6E1_9ZZZZ</name>
<evidence type="ECO:0008006" key="2">
    <source>
        <dbReference type="Google" id="ProtNLM"/>
    </source>
</evidence>
<reference evidence="1" key="1">
    <citation type="submission" date="2020-03" db="EMBL/GenBank/DDBJ databases">
        <title>The deep terrestrial virosphere.</title>
        <authorList>
            <person name="Holmfeldt K."/>
            <person name="Nilsson E."/>
            <person name="Simone D."/>
            <person name="Lopez-Fernandez M."/>
            <person name="Wu X."/>
            <person name="de Brujin I."/>
            <person name="Lundin D."/>
            <person name="Andersson A."/>
            <person name="Bertilsson S."/>
            <person name="Dopson M."/>
        </authorList>
    </citation>
    <scope>NUCLEOTIDE SEQUENCE</scope>
    <source>
        <strain evidence="1">MM171B04050</strain>
    </source>
</reference>
<accession>A0A6M3X6E1</accession>
<dbReference type="AlphaFoldDB" id="A0A6M3X6E1"/>
<gene>
    <name evidence="1" type="ORF">MM171B04050_0008</name>
</gene>
<protein>
    <recommendedName>
        <fullName evidence="2">Methyltransferase</fullName>
    </recommendedName>
</protein>
<dbReference type="InterPro" id="IPR029063">
    <property type="entry name" value="SAM-dependent_MTases_sf"/>
</dbReference>
<sequence>MNKLRIIRAWRRHVPELFEEPGRVLYVGACVRHFTGAGALFDAGNELTVVEVWAPFLDELMASRQSSLVAHAVVGDVRVLDSAALPHDHYEYAVFCHGPEHLPAQDVGSAVERLQAFADVVVLATPDGWMPNPANHGNPYTEHLSGWRVSDFRAWEGWAATSDGEDIVAWWRRSGLQLTRVPGFDPYRLILKHAAGRGKAT</sequence>
<proteinExistence type="predicted"/>
<dbReference type="EMBL" id="MT143961">
    <property type="protein sequence ID" value="QJH93266.1"/>
    <property type="molecule type" value="Genomic_DNA"/>
</dbReference>
<dbReference type="Gene3D" id="3.40.50.150">
    <property type="entry name" value="Vaccinia Virus protein VP39"/>
    <property type="match status" value="1"/>
</dbReference>
<organism evidence="1">
    <name type="scientific">viral metagenome</name>
    <dbReference type="NCBI Taxonomy" id="1070528"/>
    <lineage>
        <taxon>unclassified sequences</taxon>
        <taxon>metagenomes</taxon>
        <taxon>organismal metagenomes</taxon>
    </lineage>
</organism>